<dbReference type="GO" id="GO:0006355">
    <property type="term" value="P:regulation of DNA-templated transcription"/>
    <property type="evidence" value="ECO:0007669"/>
    <property type="project" value="InterPro"/>
</dbReference>
<dbReference type="SUPFAM" id="SSF48452">
    <property type="entry name" value="TPR-like"/>
    <property type="match status" value="2"/>
</dbReference>
<keyword evidence="1" id="KW-0802">TPR repeat</keyword>
<dbReference type="RefSeq" id="WP_121463054.1">
    <property type="nucleotide sequence ID" value="NZ_RBXB01000004.1"/>
</dbReference>
<dbReference type="Gene3D" id="1.10.10.10">
    <property type="entry name" value="Winged helix-like DNA-binding domain superfamily/Winged helix DNA-binding domain"/>
    <property type="match status" value="1"/>
</dbReference>
<keyword evidence="2" id="KW-1133">Transmembrane helix</keyword>
<evidence type="ECO:0000313" key="4">
    <source>
        <dbReference type="Proteomes" id="UP000272428"/>
    </source>
</evidence>
<protein>
    <submittedName>
        <fullName evidence="3">Regulatory LuxR family protein</fullName>
    </submittedName>
</protein>
<feature type="repeat" description="TPR" evidence="1">
    <location>
        <begin position="230"/>
        <end position="263"/>
    </location>
</feature>
<keyword evidence="2" id="KW-0812">Transmembrane</keyword>
<dbReference type="PROSITE" id="PS50005">
    <property type="entry name" value="TPR"/>
    <property type="match status" value="1"/>
</dbReference>
<dbReference type="InterPro" id="IPR011990">
    <property type="entry name" value="TPR-like_helical_dom_sf"/>
</dbReference>
<name>A0A495SA58_9FLAO</name>
<dbReference type="Proteomes" id="UP000272428">
    <property type="component" value="Unassembled WGS sequence"/>
</dbReference>
<dbReference type="EMBL" id="RBXB01000004">
    <property type="protein sequence ID" value="RKS95998.1"/>
    <property type="molecule type" value="Genomic_DNA"/>
</dbReference>
<reference evidence="3 4" key="1">
    <citation type="submission" date="2018-10" db="EMBL/GenBank/DDBJ databases">
        <title>Genomic Encyclopedia of Archaeal and Bacterial Type Strains, Phase II (KMG-II): from individual species to whole genera.</title>
        <authorList>
            <person name="Goeker M."/>
        </authorList>
    </citation>
    <scope>NUCLEOTIDE SEQUENCE [LARGE SCALE GENOMIC DNA]</scope>
    <source>
        <strain evidence="3 4">DSM 14219</strain>
    </source>
</reference>
<organism evidence="3 4">
    <name type="scientific">Chryseobacterium defluvii</name>
    <dbReference type="NCBI Taxonomy" id="160396"/>
    <lineage>
        <taxon>Bacteria</taxon>
        <taxon>Pseudomonadati</taxon>
        <taxon>Bacteroidota</taxon>
        <taxon>Flavobacteriia</taxon>
        <taxon>Flavobacteriales</taxon>
        <taxon>Weeksellaceae</taxon>
        <taxon>Chryseobacterium group</taxon>
        <taxon>Chryseobacterium</taxon>
    </lineage>
</organism>
<dbReference type="Gene3D" id="1.25.40.10">
    <property type="entry name" value="Tetratricopeptide repeat domain"/>
    <property type="match status" value="1"/>
</dbReference>
<dbReference type="OrthoDB" id="1017207at2"/>
<dbReference type="InterPro" id="IPR036388">
    <property type="entry name" value="WH-like_DNA-bd_sf"/>
</dbReference>
<keyword evidence="4" id="KW-1185">Reference proteome</keyword>
<proteinExistence type="predicted"/>
<feature type="transmembrane region" description="Helical" evidence="2">
    <location>
        <begin position="333"/>
        <end position="355"/>
    </location>
</feature>
<dbReference type="SUPFAM" id="SSF46894">
    <property type="entry name" value="C-terminal effector domain of the bipartite response regulators"/>
    <property type="match status" value="1"/>
</dbReference>
<dbReference type="InterPro" id="IPR016032">
    <property type="entry name" value="Sig_transdc_resp-reg_C-effctor"/>
</dbReference>
<evidence type="ECO:0000256" key="2">
    <source>
        <dbReference type="SAM" id="Phobius"/>
    </source>
</evidence>
<evidence type="ECO:0000256" key="1">
    <source>
        <dbReference type="PROSITE-ProRule" id="PRU00339"/>
    </source>
</evidence>
<dbReference type="InterPro" id="IPR019734">
    <property type="entry name" value="TPR_rpt"/>
</dbReference>
<evidence type="ECO:0000313" key="3">
    <source>
        <dbReference type="EMBL" id="RKS95998.1"/>
    </source>
</evidence>
<keyword evidence="2" id="KW-0472">Membrane</keyword>
<gene>
    <name evidence="3" type="ORF">BCF58_3501</name>
</gene>
<sequence length="478" mass="56373">MASHYNFEKKLCFFFVFIFSYHFAQVGTETAKIDSLQKKEFERLQEIGDFKGIVLQEQKLIKKSEELHYTKGVITGYLNIASSLVVLNRNKESLQFLEIADRKLEGYHDPLLNTRLNIVYAKNYFALGLYKQSKDALKKAERISHVITDREEKKKRLYLIYTWKRKNFSKMNMPDSIFKMERKSLMLSPDPELYAEIAARNLNNKRTDSAEYYLGKALALCRKCPVRQKAIVLETYGKLYIEKKEYEKALEYFFESLKISQKGGFTNVTRDTYKLIFETYKMMSNTEKENEYLKKYTFLNDSLNAVDKSVLMIPIEKLLKEHAQAEKRSKRNLYYMIIGIILICMAAILIILTIYKRKQEQKDILIVQKEAETDILKKKLDDTLENVMQLAINRDPLFITKFKETYSEFYHNLTRQYPDLTSNDLKFCAFVKLNFSNKEIADYGNMSIRTVESKKYRLRKKMNLPSDIDFNGWIASLS</sequence>
<dbReference type="AlphaFoldDB" id="A0A495SA58"/>
<comment type="caution">
    <text evidence="3">The sequence shown here is derived from an EMBL/GenBank/DDBJ whole genome shotgun (WGS) entry which is preliminary data.</text>
</comment>
<accession>A0A495SA58</accession>
<dbReference type="GO" id="GO:0003677">
    <property type="term" value="F:DNA binding"/>
    <property type="evidence" value="ECO:0007669"/>
    <property type="project" value="InterPro"/>
</dbReference>